<comment type="subcellular location">
    <subcellularLocation>
        <location evidence="1">Membrane</location>
        <topology evidence="1">Multi-pass membrane protein</topology>
    </subcellularLocation>
</comment>
<evidence type="ECO:0000256" key="1">
    <source>
        <dbReference type="ARBA" id="ARBA00004141"/>
    </source>
</evidence>
<evidence type="ECO:0000313" key="8">
    <source>
        <dbReference type="EMBL" id="WNF30717.1"/>
    </source>
</evidence>
<evidence type="ECO:0000256" key="5">
    <source>
        <dbReference type="SAM" id="MobiDB-lite"/>
    </source>
</evidence>
<dbReference type="EMBL" id="CP134500">
    <property type="protein sequence ID" value="WNF30717.1"/>
    <property type="molecule type" value="Genomic_DNA"/>
</dbReference>
<dbReference type="Pfam" id="PF14378">
    <property type="entry name" value="PAP2_3"/>
    <property type="match status" value="1"/>
</dbReference>
<feature type="compositionally biased region" description="Low complexity" evidence="5">
    <location>
        <begin position="265"/>
        <end position="293"/>
    </location>
</feature>
<evidence type="ECO:0000256" key="2">
    <source>
        <dbReference type="ARBA" id="ARBA00022692"/>
    </source>
</evidence>
<dbReference type="PANTHER" id="PTHR31310:SF7">
    <property type="entry name" value="PA-PHOSPHATASE RELATED-FAMILY PROTEIN DDB_G0268928"/>
    <property type="match status" value="1"/>
</dbReference>
<evidence type="ECO:0000256" key="6">
    <source>
        <dbReference type="SAM" id="Phobius"/>
    </source>
</evidence>
<evidence type="ECO:0000313" key="9">
    <source>
        <dbReference type="Proteomes" id="UP001303236"/>
    </source>
</evidence>
<organism evidence="8 9">
    <name type="scientific">Streptomyces durocortorensis</name>
    <dbReference type="NCBI Taxonomy" id="2811104"/>
    <lineage>
        <taxon>Bacteria</taxon>
        <taxon>Bacillati</taxon>
        <taxon>Actinomycetota</taxon>
        <taxon>Actinomycetes</taxon>
        <taxon>Kitasatosporales</taxon>
        <taxon>Streptomycetaceae</taxon>
        <taxon>Streptomyces</taxon>
    </lineage>
</organism>
<keyword evidence="3 6" id="KW-1133">Transmembrane helix</keyword>
<accession>A0ABY9W3K0</accession>
<dbReference type="Proteomes" id="UP001303236">
    <property type="component" value="Chromosome"/>
</dbReference>
<evidence type="ECO:0000256" key="4">
    <source>
        <dbReference type="ARBA" id="ARBA00023136"/>
    </source>
</evidence>
<sequence>MTHARTEPTDQEPDIRARPPLVREFLLVAGLFLAYKLGRRAANGHVEEAFRNAGNVWDLERTLRLPGEGAVQDLLLHSQTLIHAANTYYAAVHFPATALFLVWLYWRRPRHYLWSRRVLAALTAAALVLHLLFPLAPPRMFPAAGMVDTGQVYGPTVYGQTPATDTMANQFAAMPSLHVGWAVMVAVGLIAATRSRWRGLWLLHPALTLLVVVGTANHYWLDAIVAVALLAVAFAVFRLPVSGGAVVSGGGTVSGGSVVSGGGADAPPALGSSAGAPDAPPAAEAAPVRIPGPELVPEPTPQPVPEPAPTGAAR</sequence>
<dbReference type="InterPro" id="IPR026841">
    <property type="entry name" value="Aur1/Ipt1"/>
</dbReference>
<feature type="transmembrane region" description="Helical" evidence="6">
    <location>
        <begin position="171"/>
        <end position="192"/>
    </location>
</feature>
<dbReference type="CDD" id="cd03386">
    <property type="entry name" value="PAP2_Aur1_like"/>
    <property type="match status" value="1"/>
</dbReference>
<feature type="transmembrane region" description="Helical" evidence="6">
    <location>
        <begin position="88"/>
        <end position="106"/>
    </location>
</feature>
<feature type="transmembrane region" description="Helical" evidence="6">
    <location>
        <begin position="223"/>
        <end position="241"/>
    </location>
</feature>
<feature type="domain" description="Inositolphosphotransferase Aur1/Ipt1" evidence="7">
    <location>
        <begin position="56"/>
        <end position="235"/>
    </location>
</feature>
<evidence type="ECO:0000256" key="3">
    <source>
        <dbReference type="ARBA" id="ARBA00022989"/>
    </source>
</evidence>
<reference evidence="8 9" key="1">
    <citation type="submission" date="2023-09" db="EMBL/GenBank/DDBJ databases">
        <title>Genome completion map analysis of the actinomycetes C11-1.</title>
        <authorList>
            <person name="Qin P."/>
            <person name="Guan P."/>
        </authorList>
    </citation>
    <scope>NUCLEOTIDE SEQUENCE [LARGE SCALE GENOMIC DNA]</scope>
    <source>
        <strain evidence="8 9">C11-1</strain>
    </source>
</reference>
<keyword evidence="2 6" id="KW-0812">Transmembrane</keyword>
<name>A0ABY9W3K0_9ACTN</name>
<proteinExistence type="predicted"/>
<feature type="transmembrane region" description="Helical" evidence="6">
    <location>
        <begin position="199"/>
        <end position="217"/>
    </location>
</feature>
<feature type="compositionally biased region" description="Pro residues" evidence="5">
    <location>
        <begin position="294"/>
        <end position="308"/>
    </location>
</feature>
<gene>
    <name evidence="8" type="ORF">RI138_29985</name>
</gene>
<keyword evidence="9" id="KW-1185">Reference proteome</keyword>
<feature type="transmembrane region" description="Helical" evidence="6">
    <location>
        <begin position="118"/>
        <end position="136"/>
    </location>
</feature>
<evidence type="ECO:0000259" key="7">
    <source>
        <dbReference type="Pfam" id="PF14378"/>
    </source>
</evidence>
<protein>
    <submittedName>
        <fullName evidence="8">Phosphatase PAP2 family protein</fullName>
    </submittedName>
</protein>
<dbReference type="PANTHER" id="PTHR31310">
    <property type="match status" value="1"/>
</dbReference>
<feature type="region of interest" description="Disordered" evidence="5">
    <location>
        <begin position="264"/>
        <end position="314"/>
    </location>
</feature>
<keyword evidence="4 6" id="KW-0472">Membrane</keyword>
<dbReference type="InterPro" id="IPR052185">
    <property type="entry name" value="IPC_Synthase-Related"/>
</dbReference>